<dbReference type="Proteomes" id="UP000078544">
    <property type="component" value="Unassembled WGS sequence"/>
</dbReference>
<feature type="region of interest" description="Disordered" evidence="1">
    <location>
        <begin position="22"/>
        <end position="62"/>
    </location>
</feature>
<organism evidence="2 3">
    <name type="scientific">Moelleriella libera RCEF 2490</name>
    <dbReference type="NCBI Taxonomy" id="1081109"/>
    <lineage>
        <taxon>Eukaryota</taxon>
        <taxon>Fungi</taxon>
        <taxon>Dikarya</taxon>
        <taxon>Ascomycota</taxon>
        <taxon>Pezizomycotina</taxon>
        <taxon>Sordariomycetes</taxon>
        <taxon>Hypocreomycetidae</taxon>
        <taxon>Hypocreales</taxon>
        <taxon>Clavicipitaceae</taxon>
        <taxon>Moelleriella</taxon>
    </lineage>
</organism>
<name>A0A168ERH5_9HYPO</name>
<dbReference type="Gene3D" id="3.80.10.10">
    <property type="entry name" value="Ribonuclease Inhibitor"/>
    <property type="match status" value="1"/>
</dbReference>
<accession>A0A168ERH5</accession>
<reference evidence="2 3" key="1">
    <citation type="journal article" date="2016" name="Genome Biol. Evol.">
        <title>Divergent and convergent evolution of fungal pathogenicity.</title>
        <authorList>
            <person name="Shang Y."/>
            <person name="Xiao G."/>
            <person name="Zheng P."/>
            <person name="Cen K."/>
            <person name="Zhan S."/>
            <person name="Wang C."/>
        </authorList>
    </citation>
    <scope>NUCLEOTIDE SEQUENCE [LARGE SCALE GENOMIC DNA]</scope>
    <source>
        <strain evidence="2 3">RCEF 2490</strain>
    </source>
</reference>
<feature type="region of interest" description="Disordered" evidence="1">
    <location>
        <begin position="336"/>
        <end position="356"/>
    </location>
</feature>
<feature type="compositionally biased region" description="Gly residues" evidence="1">
    <location>
        <begin position="338"/>
        <end position="347"/>
    </location>
</feature>
<comment type="caution">
    <text evidence="2">The sequence shown here is derived from an EMBL/GenBank/DDBJ whole genome shotgun (WGS) entry which is preliminary data.</text>
</comment>
<gene>
    <name evidence="2" type="ORF">AAL_02626</name>
</gene>
<evidence type="ECO:0008006" key="4">
    <source>
        <dbReference type="Google" id="ProtNLM"/>
    </source>
</evidence>
<dbReference type="STRING" id="1081109.A0A168ERH5"/>
<keyword evidence="3" id="KW-1185">Reference proteome</keyword>
<dbReference type="AlphaFoldDB" id="A0A168ERH5"/>
<evidence type="ECO:0000313" key="3">
    <source>
        <dbReference type="Proteomes" id="UP000078544"/>
    </source>
</evidence>
<dbReference type="OrthoDB" id="3210378at2759"/>
<dbReference type="EMBL" id="AZGY01000004">
    <property type="protein sequence ID" value="KZZ99075.1"/>
    <property type="molecule type" value="Genomic_DNA"/>
</dbReference>
<proteinExistence type="predicted"/>
<evidence type="ECO:0000313" key="2">
    <source>
        <dbReference type="EMBL" id="KZZ99075.1"/>
    </source>
</evidence>
<dbReference type="SUPFAM" id="SSF52047">
    <property type="entry name" value="RNI-like"/>
    <property type="match status" value="1"/>
</dbReference>
<protein>
    <recommendedName>
        <fullName evidence="4">F-box domain-containing protein</fullName>
    </recommendedName>
</protein>
<evidence type="ECO:0000256" key="1">
    <source>
        <dbReference type="SAM" id="MobiDB-lite"/>
    </source>
</evidence>
<sequence length="519" mass="56494">MTMRPTHVASFDKMAKLHSTAEDVMDERRPRHPARPSTAGAASTPSAYPMYPGLQTSSTDRLRCRDGAVPFVLNRPRKLSGNSNYNNNTTPFDHIPSPDGRLHGHMGGYRPRSSSYGNAAPRYDDLDAYPYLWRRPNYGPPSTTTAAAPALRKMKSRAKLGDMISTLPGEVLDVILEMLKDLHLGRGGESCATCWMRDVCSVALCSRKWSKPARLALYHDIQLIGPDSATHKKKFKMAQGSRMMLLRRTLRANDEIATLVRSLRVPAAEGPFHGKGAAAALEQYENNVAALVMACPNLERLSGPDLAYDHSFRRLFHALSTRTNLKDMDWLIDPSGPLSGGGGGGGNSSSSSASSSKECIVSDHGTLQAHEESAFLDLHRDWSRLISLSVQCRGEATLAPPTLLARTLTMLPSLQHLHLHNLPAAAFNDTNLLSLPPLQSLTLSNLGGISSNGLSAFATLPSSQPLRRLVLRHVPLTSLPALARILSNLGALGDVSLVQSFPPLMPASDDFVLWMMPYL</sequence>
<feature type="compositionally biased region" description="Low complexity" evidence="1">
    <location>
        <begin position="35"/>
        <end position="47"/>
    </location>
</feature>
<dbReference type="InterPro" id="IPR032675">
    <property type="entry name" value="LRR_dom_sf"/>
</dbReference>